<name>A0A858SP62_9RHOB</name>
<evidence type="ECO:0000313" key="4">
    <source>
        <dbReference type="Proteomes" id="UP000503308"/>
    </source>
</evidence>
<keyword evidence="1" id="KW-0472">Membrane</keyword>
<dbReference type="AlphaFoldDB" id="A0A858SP62"/>
<dbReference type="Proteomes" id="UP000503308">
    <property type="component" value="Chromosome"/>
</dbReference>
<accession>A0A858SP62</accession>
<gene>
    <name evidence="3" type="ORF">G3256_02965</name>
</gene>
<keyword evidence="2" id="KW-0732">Signal</keyword>
<protein>
    <submittedName>
        <fullName evidence="3">VPLPA-CTERM sorting domain-containing protein</fullName>
    </submittedName>
</protein>
<dbReference type="EMBL" id="CP048788">
    <property type="protein sequence ID" value="QJF50200.1"/>
    <property type="molecule type" value="Genomic_DNA"/>
</dbReference>
<keyword evidence="1" id="KW-1133">Transmembrane helix</keyword>
<dbReference type="NCBIfam" id="TIGR03370">
    <property type="entry name" value="VPLPA-CTERM"/>
    <property type="match status" value="1"/>
</dbReference>
<feature type="chain" id="PRO_5032466995" evidence="2">
    <location>
        <begin position="28"/>
        <end position="205"/>
    </location>
</feature>
<evidence type="ECO:0000256" key="2">
    <source>
        <dbReference type="SAM" id="SignalP"/>
    </source>
</evidence>
<proteinExistence type="predicted"/>
<keyword evidence="4" id="KW-1185">Reference proteome</keyword>
<keyword evidence="1" id="KW-0812">Transmembrane</keyword>
<evidence type="ECO:0000256" key="1">
    <source>
        <dbReference type="SAM" id="Phobius"/>
    </source>
</evidence>
<feature type="signal peptide" evidence="2">
    <location>
        <begin position="1"/>
        <end position="27"/>
    </location>
</feature>
<organism evidence="3 4">
    <name type="scientific">Roseobacter ponti</name>
    <dbReference type="NCBI Taxonomy" id="1891787"/>
    <lineage>
        <taxon>Bacteria</taxon>
        <taxon>Pseudomonadati</taxon>
        <taxon>Pseudomonadota</taxon>
        <taxon>Alphaproteobacteria</taxon>
        <taxon>Rhodobacterales</taxon>
        <taxon>Roseobacteraceae</taxon>
        <taxon>Roseobacter</taxon>
    </lineage>
</organism>
<evidence type="ECO:0000313" key="3">
    <source>
        <dbReference type="EMBL" id="QJF50200.1"/>
    </source>
</evidence>
<reference evidence="3 4" key="1">
    <citation type="submission" date="2020-02" db="EMBL/GenBank/DDBJ databases">
        <title>Genome sequence of Roseobacter ponti.</title>
        <authorList>
            <person name="Hollensteiner J."/>
            <person name="Schneider D."/>
            <person name="Poehlein A."/>
            <person name="Daniel R."/>
        </authorList>
    </citation>
    <scope>NUCLEOTIDE SEQUENCE [LARGE SCALE GENOMIC DNA]</scope>
    <source>
        <strain evidence="3 4">DSM 106830</strain>
    </source>
</reference>
<sequence length="205" mass="20491">MLFMFEKKSLYVAAVLAAIGWGAPAMAAPIAATGTTDVTVSGFFLSVLTDNGISASPIEPATASGAVFSFDITGGETDPLSIEHSGGVLFEKGSENLSATNFIIDGVLGTVSANVNGGDDFLAIFDLNNIDASGPLTADLLINATLAGAISATFFDDDISGTLVGQTFGSASTAPSPVPIPASGLLLLAGMGGLAAMRRRKAASA</sequence>
<feature type="transmembrane region" description="Helical" evidence="1">
    <location>
        <begin position="178"/>
        <end position="197"/>
    </location>
</feature>
<dbReference type="InterPro" id="IPR022472">
    <property type="entry name" value="VPLPA-CTERM"/>
</dbReference>
<dbReference type="KEGG" id="rpon:G3256_02965"/>